<proteinExistence type="predicted"/>
<feature type="signal peptide" evidence="1">
    <location>
        <begin position="1"/>
        <end position="19"/>
    </location>
</feature>
<sequence length="158" mass="17245">MKAITITGFSVILSFFLFAACNNNKTTDQTNETDAADIDKSTTSVAPLEDNRDSINLQLINGEAAQEAKMEKGKHVVFSFNVKTLGKLSASVKPSEPNGNVRIAQIFLPNNVADGPFGPTMEYNIKEPGVYRIVVSENQMAGEPYNGPFTFLLKITPR</sequence>
<comment type="caution">
    <text evidence="2">The sequence shown here is derived from an EMBL/GenBank/DDBJ whole genome shotgun (WGS) entry which is preliminary data.</text>
</comment>
<organism evidence="2 3">
    <name type="scientific">Olivibacter oleidegradans</name>
    <dbReference type="NCBI Taxonomy" id="760123"/>
    <lineage>
        <taxon>Bacteria</taxon>
        <taxon>Pseudomonadati</taxon>
        <taxon>Bacteroidota</taxon>
        <taxon>Sphingobacteriia</taxon>
        <taxon>Sphingobacteriales</taxon>
        <taxon>Sphingobacteriaceae</taxon>
        <taxon>Olivibacter</taxon>
    </lineage>
</organism>
<dbReference type="PROSITE" id="PS51257">
    <property type="entry name" value="PROKAR_LIPOPROTEIN"/>
    <property type="match status" value="1"/>
</dbReference>
<evidence type="ECO:0008006" key="4">
    <source>
        <dbReference type="Google" id="ProtNLM"/>
    </source>
</evidence>
<reference evidence="2 3" key="1">
    <citation type="submission" date="2024-09" db="EMBL/GenBank/DDBJ databases">
        <authorList>
            <person name="Sun Q."/>
            <person name="Mori K."/>
        </authorList>
    </citation>
    <scope>NUCLEOTIDE SEQUENCE [LARGE SCALE GENOMIC DNA]</scope>
    <source>
        <strain evidence="2 3">CCM 7765</strain>
    </source>
</reference>
<keyword evidence="3" id="KW-1185">Reference proteome</keyword>
<feature type="chain" id="PRO_5047538320" description="YtkA-like domain-containing protein" evidence="1">
    <location>
        <begin position="20"/>
        <end position="158"/>
    </location>
</feature>
<dbReference type="Proteomes" id="UP001589774">
    <property type="component" value="Unassembled WGS sequence"/>
</dbReference>
<evidence type="ECO:0000313" key="2">
    <source>
        <dbReference type="EMBL" id="MFC0318380.1"/>
    </source>
</evidence>
<gene>
    <name evidence="2" type="ORF">ACFFI0_08665</name>
</gene>
<accession>A0ABV6HHK3</accession>
<evidence type="ECO:0000256" key="1">
    <source>
        <dbReference type="SAM" id="SignalP"/>
    </source>
</evidence>
<dbReference type="RefSeq" id="WP_130856396.1">
    <property type="nucleotide sequence ID" value="NZ_JBHLWO010000001.1"/>
</dbReference>
<dbReference type="EMBL" id="JBHLWO010000001">
    <property type="protein sequence ID" value="MFC0318380.1"/>
    <property type="molecule type" value="Genomic_DNA"/>
</dbReference>
<evidence type="ECO:0000313" key="3">
    <source>
        <dbReference type="Proteomes" id="UP001589774"/>
    </source>
</evidence>
<protein>
    <recommendedName>
        <fullName evidence="4">YtkA-like domain-containing protein</fullName>
    </recommendedName>
</protein>
<keyword evidence="1" id="KW-0732">Signal</keyword>
<name>A0ABV6HHK3_9SPHI</name>